<dbReference type="Proteomes" id="UP000466681">
    <property type="component" value="Chromosome"/>
</dbReference>
<evidence type="ECO:0000313" key="3">
    <source>
        <dbReference type="Proteomes" id="UP000466681"/>
    </source>
</evidence>
<evidence type="ECO:0008006" key="4">
    <source>
        <dbReference type="Google" id="ProtNLM"/>
    </source>
</evidence>
<dbReference type="AlphaFoldDB" id="A0AAD1H6A5"/>
<organism evidence="2 3">
    <name type="scientific">Mycolicibacterium moriokaense</name>
    <dbReference type="NCBI Taxonomy" id="39691"/>
    <lineage>
        <taxon>Bacteria</taxon>
        <taxon>Bacillati</taxon>
        <taxon>Actinomycetota</taxon>
        <taxon>Actinomycetes</taxon>
        <taxon>Mycobacteriales</taxon>
        <taxon>Mycobacteriaceae</taxon>
        <taxon>Mycolicibacterium</taxon>
    </lineage>
</organism>
<proteinExistence type="predicted"/>
<dbReference type="RefSeq" id="WP_083156888.1">
    <property type="nucleotide sequence ID" value="NZ_AP022560.1"/>
</dbReference>
<feature type="transmembrane region" description="Helical" evidence="1">
    <location>
        <begin position="54"/>
        <end position="80"/>
    </location>
</feature>
<keyword evidence="1" id="KW-0812">Transmembrane</keyword>
<feature type="transmembrane region" description="Helical" evidence="1">
    <location>
        <begin position="303"/>
        <end position="322"/>
    </location>
</feature>
<evidence type="ECO:0000313" key="2">
    <source>
        <dbReference type="EMBL" id="BBW99706.1"/>
    </source>
</evidence>
<keyword evidence="3" id="KW-1185">Reference proteome</keyword>
<keyword evidence="1" id="KW-0472">Membrane</keyword>
<name>A0AAD1H6A5_9MYCO</name>
<reference evidence="2 3" key="1">
    <citation type="journal article" date="2019" name="Emerg. Microbes Infect.">
        <title>Comprehensive subspecies identification of 175 nontuberculous mycobacteria species based on 7547 genomic profiles.</title>
        <authorList>
            <person name="Matsumoto Y."/>
            <person name="Kinjo T."/>
            <person name="Motooka D."/>
            <person name="Nabeya D."/>
            <person name="Jung N."/>
            <person name="Uechi K."/>
            <person name="Horii T."/>
            <person name="Iida T."/>
            <person name="Fujita J."/>
            <person name="Nakamura S."/>
        </authorList>
    </citation>
    <scope>NUCLEOTIDE SEQUENCE [LARGE SCALE GENOMIC DNA]</scope>
    <source>
        <strain evidence="2 3">JCM 6375</strain>
    </source>
</reference>
<gene>
    <name evidence="2" type="ORF">MMOR_06430</name>
</gene>
<dbReference type="KEGG" id="mmor:MMOR_06430"/>
<feature type="transmembrane region" description="Helical" evidence="1">
    <location>
        <begin position="6"/>
        <end position="25"/>
    </location>
</feature>
<keyword evidence="1" id="KW-1133">Transmembrane helix</keyword>
<evidence type="ECO:0000256" key="1">
    <source>
        <dbReference type="SAM" id="Phobius"/>
    </source>
</evidence>
<accession>A0AAD1H6A5</accession>
<protein>
    <recommendedName>
        <fullName evidence="4">VWA domain-containing protein</fullName>
    </recommendedName>
</protein>
<dbReference type="EMBL" id="AP022560">
    <property type="protein sequence ID" value="BBW99706.1"/>
    <property type="molecule type" value="Genomic_DNA"/>
</dbReference>
<sequence length="324" mass="34459">MELTWWVVAIAGCLGLAACVAAAALKPMDAERRRLRLLANVERLTRLPEYRRAAWLRTLTTIAAIILLTVIFGAAVVAAARPTGLPSTARQSDAAQPEDIMLCMGAPPTDPAVRATLRYFAERVTGFSTQRIGLTTANRRIVPMTRDYQYAAEQFNGFAAASEQAGDDARWTPAVSYVNYAGGVEDVMALCVTGFPEFDKHAAQRRSLIYVGPGSLRKTGETRPALFTADAVRDLVEAGSVQVNVLMTGPGGGALEALARESGGRSLPANSATAADLAQIRDHPPPPTATVAAVVKAAETPDVPLLLALVALMGLTLWPLVVRR</sequence>